<dbReference type="PANTHER" id="PTHR46064:SF1">
    <property type="entry name" value="QUEUINE TRNA-RIBOSYLTRANSFERASE ACCESSORY SUBUNIT 2"/>
    <property type="match status" value="1"/>
</dbReference>
<feature type="domain" description="tRNA-guanine(15) transglycosylase-like" evidence="5">
    <location>
        <begin position="11"/>
        <end position="360"/>
    </location>
</feature>
<dbReference type="OMA" id="MAGSRMK"/>
<gene>
    <name evidence="6" type="ORF">X975_07903</name>
</gene>
<evidence type="ECO:0000256" key="3">
    <source>
        <dbReference type="ARBA" id="ARBA00022723"/>
    </source>
</evidence>
<keyword evidence="1" id="KW-0963">Cytoplasm</keyword>
<evidence type="ECO:0000256" key="4">
    <source>
        <dbReference type="ARBA" id="ARBA00022833"/>
    </source>
</evidence>
<keyword evidence="7" id="KW-1185">Reference proteome</keyword>
<keyword evidence="2" id="KW-0819">tRNA processing</keyword>
<dbReference type="GO" id="GO:0008479">
    <property type="term" value="F:tRNA-guanosine(34) queuine transglycosylase activity"/>
    <property type="evidence" value="ECO:0007669"/>
    <property type="project" value="InterPro"/>
</dbReference>
<dbReference type="AlphaFoldDB" id="A0A087TSX1"/>
<dbReference type="OrthoDB" id="27601at2759"/>
<dbReference type="Gene3D" id="3.20.20.105">
    <property type="entry name" value="Queuine tRNA-ribosyltransferase-like"/>
    <property type="match status" value="1"/>
</dbReference>
<proteinExistence type="inferred from homology"/>
<sequence length="360" mass="40652">MKFVESVNNIGRIGVLSEFPKPWSSETFKTPMLYAFTRAGTVPHLTFNTLKRLELQNMFVLQTLPTTVEFKDAVENQGKGLSAFIGLPEYPFHLSVQDPATITPHGYNVRNGVSVWCHGGKKLLSVVEYMKIVKEFRPASYQALCDSDTPENCSKKRLNKSVDHSLIFLDECLNEHANCEELKNTAIFGTIQGGYDMFLRKKSAQETALRSVDGFVIDGFHINGPDVQNIDFSKIKPILQEIVSILPKDKPRILHGAFGPEAMLEAVKCGIDIFDSSYSFVLTEAGEASVYPLTIIDEYYKEETNHFISKRSKCSLKLCLKEDSYKSDFFPILKSCECYTCLHYTRAYIHHLLVTSELLA</sequence>
<dbReference type="GO" id="GO:0006400">
    <property type="term" value="P:tRNA modification"/>
    <property type="evidence" value="ECO:0007669"/>
    <property type="project" value="InterPro"/>
</dbReference>
<keyword evidence="3" id="KW-0479">Metal-binding</keyword>
<keyword evidence="4" id="KW-0862">Zinc</keyword>
<name>A0A087TSX1_STEMI</name>
<dbReference type="InterPro" id="IPR028592">
    <property type="entry name" value="QTRTD1"/>
</dbReference>
<dbReference type="HAMAP" id="MF_03043">
    <property type="entry name" value="QTRT2"/>
    <property type="match status" value="1"/>
</dbReference>
<dbReference type="Proteomes" id="UP000054359">
    <property type="component" value="Unassembled WGS sequence"/>
</dbReference>
<dbReference type="STRING" id="407821.A0A087TSX1"/>
<dbReference type="Pfam" id="PF01702">
    <property type="entry name" value="TGT"/>
    <property type="match status" value="1"/>
</dbReference>
<organism evidence="6 7">
    <name type="scientific">Stegodyphus mimosarum</name>
    <name type="common">African social velvet spider</name>
    <dbReference type="NCBI Taxonomy" id="407821"/>
    <lineage>
        <taxon>Eukaryota</taxon>
        <taxon>Metazoa</taxon>
        <taxon>Ecdysozoa</taxon>
        <taxon>Arthropoda</taxon>
        <taxon>Chelicerata</taxon>
        <taxon>Arachnida</taxon>
        <taxon>Araneae</taxon>
        <taxon>Araneomorphae</taxon>
        <taxon>Entelegynae</taxon>
        <taxon>Eresoidea</taxon>
        <taxon>Eresidae</taxon>
        <taxon>Stegodyphus</taxon>
    </lineage>
</organism>
<evidence type="ECO:0000256" key="1">
    <source>
        <dbReference type="ARBA" id="ARBA00022490"/>
    </source>
</evidence>
<evidence type="ECO:0000256" key="2">
    <source>
        <dbReference type="ARBA" id="ARBA00022694"/>
    </source>
</evidence>
<dbReference type="SUPFAM" id="SSF51713">
    <property type="entry name" value="tRNA-guanine transglycosylase"/>
    <property type="match status" value="1"/>
</dbReference>
<evidence type="ECO:0000313" key="6">
    <source>
        <dbReference type="EMBL" id="KFM68210.1"/>
    </source>
</evidence>
<accession>A0A087TSX1</accession>
<evidence type="ECO:0000259" key="5">
    <source>
        <dbReference type="Pfam" id="PF01702"/>
    </source>
</evidence>
<feature type="non-terminal residue" evidence="6">
    <location>
        <position position="360"/>
    </location>
</feature>
<dbReference type="PANTHER" id="PTHR46064">
    <property type="entry name" value="QUEUINE TRNA-RIBOSYLTRANSFERASE ACCESSORY SUBUNIT 2"/>
    <property type="match status" value="1"/>
</dbReference>
<protein>
    <submittedName>
        <fullName evidence="6">Queuine tRNA-ribosyltransferase subunit QTRTD1-like protein</fullName>
    </submittedName>
</protein>
<dbReference type="NCBIfam" id="TIGR00449">
    <property type="entry name" value="tgt_general"/>
    <property type="match status" value="1"/>
</dbReference>
<keyword evidence="6" id="KW-0808">Transferase</keyword>
<dbReference type="InterPro" id="IPR036511">
    <property type="entry name" value="TGT-like_sf"/>
</dbReference>
<evidence type="ECO:0000313" key="7">
    <source>
        <dbReference type="Proteomes" id="UP000054359"/>
    </source>
</evidence>
<dbReference type="InterPro" id="IPR050852">
    <property type="entry name" value="Queuine_tRNA-ribosyltrfase"/>
</dbReference>
<dbReference type="InterPro" id="IPR002616">
    <property type="entry name" value="tRNA_ribo_trans-like"/>
</dbReference>
<dbReference type="EMBL" id="KK116599">
    <property type="protein sequence ID" value="KFM68210.1"/>
    <property type="molecule type" value="Genomic_DNA"/>
</dbReference>
<reference evidence="6 7" key="1">
    <citation type="submission" date="2013-11" db="EMBL/GenBank/DDBJ databases">
        <title>Genome sequencing of Stegodyphus mimosarum.</title>
        <authorList>
            <person name="Bechsgaard J."/>
        </authorList>
    </citation>
    <scope>NUCLEOTIDE SEQUENCE [LARGE SCALE GENOMIC DNA]</scope>
</reference>
<dbReference type="GO" id="GO:0046872">
    <property type="term" value="F:metal ion binding"/>
    <property type="evidence" value="ECO:0007669"/>
    <property type="project" value="UniProtKB-KW"/>
</dbReference>